<dbReference type="GO" id="GO:0005524">
    <property type="term" value="F:ATP binding"/>
    <property type="evidence" value="ECO:0007669"/>
    <property type="project" value="InterPro"/>
</dbReference>
<accession>A0A6N2V201</accession>
<reference evidence="4" key="1">
    <citation type="submission" date="2019-11" db="EMBL/GenBank/DDBJ databases">
        <authorList>
            <person name="Feng L."/>
        </authorList>
    </citation>
    <scope>NUCLEOTIDE SEQUENCE</scope>
    <source>
        <strain evidence="4">CnexileLFYP112</strain>
    </source>
</reference>
<dbReference type="SUPFAM" id="SSF52540">
    <property type="entry name" value="P-loop containing nucleoside triphosphate hydrolases"/>
    <property type="match status" value="1"/>
</dbReference>
<name>A0A6N2V201_9FIRM</name>
<dbReference type="Pfam" id="PF01695">
    <property type="entry name" value="IstB_IS21"/>
    <property type="match status" value="1"/>
</dbReference>
<dbReference type="GO" id="GO:0006260">
    <property type="term" value="P:DNA replication"/>
    <property type="evidence" value="ECO:0007669"/>
    <property type="project" value="TreeGrafter"/>
</dbReference>
<dbReference type="NCBIfam" id="NF005992">
    <property type="entry name" value="PRK08116.1"/>
    <property type="match status" value="1"/>
</dbReference>
<feature type="domain" description="IstB-like ATP-binding" evidence="3">
    <location>
        <begin position="73"/>
        <end position="271"/>
    </location>
</feature>
<feature type="region of interest" description="Disordered" evidence="2">
    <location>
        <begin position="1"/>
        <end position="26"/>
    </location>
</feature>
<dbReference type="InterPro" id="IPR002611">
    <property type="entry name" value="IstB_ATP-bd"/>
</dbReference>
<keyword evidence="1" id="KW-0175">Coiled coil</keyword>
<evidence type="ECO:0000259" key="3">
    <source>
        <dbReference type="Pfam" id="PF01695"/>
    </source>
</evidence>
<dbReference type="Gene3D" id="3.40.50.300">
    <property type="entry name" value="P-loop containing nucleotide triphosphate hydrolases"/>
    <property type="match status" value="1"/>
</dbReference>
<feature type="coiled-coil region" evidence="1">
    <location>
        <begin position="61"/>
        <end position="89"/>
    </location>
</feature>
<evidence type="ECO:0000313" key="4">
    <source>
        <dbReference type="EMBL" id="VYT23617.1"/>
    </source>
</evidence>
<sequence length="283" mass="32316">MEKLNETLNRVDVTQTAPKESGHGDHRNEEGLLICGKCGTPKEMRLTCEALGRSSIVPIPCECAKAEEREREERKKAEERRVKAEQMRKECFPASGFYRDCTFEADDGKTPNTSSLCERFAATFDPKDPYGLLLLGDVGTGKSYMSSAIANRVIDLGFSAFQTDVRYIVNLMEESFDKRQSKLDRVLSYDLLLIEDLGAQRNTSYMMEQVYTIIDGRYKSGKPMVITTNLDPRRINDASGDEAWKRVFDRILERCYPIEFNGSNRRAAKKMEMREAMRKRLGL</sequence>
<proteinExistence type="predicted"/>
<organism evidence="4">
    <name type="scientific">[Clostridium] nexile</name>
    <dbReference type="NCBI Taxonomy" id="29361"/>
    <lineage>
        <taxon>Bacteria</taxon>
        <taxon>Bacillati</taxon>
        <taxon>Bacillota</taxon>
        <taxon>Clostridia</taxon>
        <taxon>Lachnospirales</taxon>
        <taxon>Lachnospiraceae</taxon>
        <taxon>Tyzzerella</taxon>
    </lineage>
</organism>
<dbReference type="PANTHER" id="PTHR30050">
    <property type="entry name" value="CHROMOSOMAL REPLICATION INITIATOR PROTEIN DNAA"/>
    <property type="match status" value="1"/>
</dbReference>
<protein>
    <submittedName>
        <fullName evidence="4">Primosomal protein DnaI</fullName>
    </submittedName>
</protein>
<dbReference type="AlphaFoldDB" id="A0A6N2V201"/>
<evidence type="ECO:0000256" key="1">
    <source>
        <dbReference type="SAM" id="Coils"/>
    </source>
</evidence>
<dbReference type="InterPro" id="IPR027417">
    <property type="entry name" value="P-loop_NTPase"/>
</dbReference>
<gene>
    <name evidence="4" type="primary">dnaI</name>
    <name evidence="4" type="ORF">CNLFYP112_02406</name>
</gene>
<evidence type="ECO:0000256" key="2">
    <source>
        <dbReference type="SAM" id="MobiDB-lite"/>
    </source>
</evidence>
<dbReference type="EMBL" id="CACRTG010000021">
    <property type="protein sequence ID" value="VYT23617.1"/>
    <property type="molecule type" value="Genomic_DNA"/>
</dbReference>
<feature type="compositionally biased region" description="Polar residues" evidence="2">
    <location>
        <begin position="1"/>
        <end position="18"/>
    </location>
</feature>
<dbReference type="PANTHER" id="PTHR30050:SF4">
    <property type="entry name" value="ATP-BINDING PROTEIN RV3427C IN INSERTION SEQUENCE-RELATED"/>
    <property type="match status" value="1"/>
</dbReference>